<dbReference type="Proteomes" id="UP001164706">
    <property type="component" value="Chromosome"/>
</dbReference>
<reference evidence="1" key="1">
    <citation type="submission" date="2022-11" db="EMBL/GenBank/DDBJ databases">
        <title>Description of Microcella daejonensis nov. sp, isolated from riverside soil.</title>
        <authorList>
            <person name="Molina K.M."/>
            <person name="Kim S.B."/>
        </authorList>
    </citation>
    <scope>NUCLEOTIDE SEQUENCE</scope>
    <source>
        <strain evidence="1">MMS21-STM12</strain>
    </source>
</reference>
<dbReference type="PANTHER" id="PTHR39185">
    <property type="entry name" value="SWARMING MOTILITY PROTEIN SWRD"/>
    <property type="match status" value="1"/>
</dbReference>
<keyword evidence="2" id="KW-1185">Reference proteome</keyword>
<dbReference type="PANTHER" id="PTHR39185:SF1">
    <property type="entry name" value="SWARMING MOTILITY PROTEIN SWRD"/>
    <property type="match status" value="1"/>
</dbReference>
<dbReference type="KEGG" id="mdb:OVN18_01535"/>
<name>A0A9E8MLC0_9MICO</name>
<evidence type="ECO:0000313" key="1">
    <source>
        <dbReference type="EMBL" id="WAB81729.1"/>
    </source>
</evidence>
<dbReference type="EMBL" id="CP113089">
    <property type="protein sequence ID" value="WAB81729.1"/>
    <property type="molecule type" value="Genomic_DNA"/>
</dbReference>
<dbReference type="InterPro" id="IPR009384">
    <property type="entry name" value="SwrD-like"/>
</dbReference>
<dbReference type="AlphaFoldDB" id="A0A9E8MLC0"/>
<protein>
    <submittedName>
        <fullName evidence="1">Flagellar FlbD family protein</fullName>
    </submittedName>
</protein>
<accession>A0A9E8MLC0</accession>
<dbReference type="Pfam" id="PF06289">
    <property type="entry name" value="FlbD"/>
    <property type="match status" value="1"/>
</dbReference>
<keyword evidence="1" id="KW-0969">Cilium</keyword>
<keyword evidence="1" id="KW-0966">Cell projection</keyword>
<organism evidence="1 2">
    <name type="scientific">Microcella daejeonensis</name>
    <dbReference type="NCBI Taxonomy" id="2994971"/>
    <lineage>
        <taxon>Bacteria</taxon>
        <taxon>Bacillati</taxon>
        <taxon>Actinomycetota</taxon>
        <taxon>Actinomycetes</taxon>
        <taxon>Micrococcales</taxon>
        <taxon>Microbacteriaceae</taxon>
        <taxon>Microcella</taxon>
    </lineage>
</organism>
<evidence type="ECO:0000313" key="2">
    <source>
        <dbReference type="Proteomes" id="UP001164706"/>
    </source>
</evidence>
<keyword evidence="1" id="KW-0282">Flagellum</keyword>
<proteinExistence type="predicted"/>
<sequence>MIMVTRLNDSTFAVNPDLIARVHASPDTTLVMVDGASYVVAESLDQIVSAIVAFRARVISHAQSMIGADESPRPVLEPVALRPRGV</sequence>
<gene>
    <name evidence="1" type="ORF">OVN18_01535</name>
</gene>